<dbReference type="PANTHER" id="PTHR30365">
    <property type="entry name" value="CYTOCHROME D UBIQUINOL OXIDASE"/>
    <property type="match status" value="1"/>
</dbReference>
<protein>
    <submittedName>
        <fullName evidence="14">Cytochrome ubiquinol oxidase subunit I</fullName>
    </submittedName>
</protein>
<evidence type="ECO:0000313" key="14">
    <source>
        <dbReference type="EMBL" id="TRW49947.1"/>
    </source>
</evidence>
<evidence type="ECO:0000256" key="2">
    <source>
        <dbReference type="ARBA" id="ARBA00009819"/>
    </source>
</evidence>
<evidence type="ECO:0000256" key="13">
    <source>
        <dbReference type="SAM" id="MobiDB-lite"/>
    </source>
</evidence>
<dbReference type="InterPro" id="IPR002585">
    <property type="entry name" value="Cyt-d_ubiquinol_oxidase_su_1"/>
</dbReference>
<evidence type="ECO:0000256" key="12">
    <source>
        <dbReference type="PIRNR" id="PIRNR006446"/>
    </source>
</evidence>
<evidence type="ECO:0000256" key="3">
    <source>
        <dbReference type="ARBA" id="ARBA00022448"/>
    </source>
</evidence>
<organism evidence="14 15">
    <name type="scientific">Aliidiomarina halalkaliphila</name>
    <dbReference type="NCBI Taxonomy" id="2593535"/>
    <lineage>
        <taxon>Bacteria</taxon>
        <taxon>Pseudomonadati</taxon>
        <taxon>Pseudomonadota</taxon>
        <taxon>Gammaproteobacteria</taxon>
        <taxon>Alteromonadales</taxon>
        <taxon>Idiomarinaceae</taxon>
        <taxon>Aliidiomarina</taxon>
    </lineage>
</organism>
<feature type="transmembrane region" description="Helical" evidence="12">
    <location>
        <begin position="316"/>
        <end position="342"/>
    </location>
</feature>
<keyword evidence="8 12" id="KW-0249">Electron transport</keyword>
<comment type="caution">
    <text evidence="14">The sequence shown here is derived from an EMBL/GenBank/DDBJ whole genome shotgun (WGS) entry which is preliminary data.</text>
</comment>
<feature type="transmembrane region" description="Helical" evidence="12">
    <location>
        <begin position="12"/>
        <end position="34"/>
    </location>
</feature>
<dbReference type="AlphaFoldDB" id="A0A552X4J9"/>
<reference evidence="14 15" key="1">
    <citation type="submission" date="2019-07" db="EMBL/GenBank/DDBJ databases">
        <authorList>
            <person name="Yang M."/>
            <person name="Zhao D."/>
            <person name="Xiang H."/>
        </authorList>
    </citation>
    <scope>NUCLEOTIDE SEQUENCE [LARGE SCALE GENOMIC DNA]</scope>
    <source>
        <strain evidence="14 15">IM1326</strain>
    </source>
</reference>
<dbReference type="RefSeq" id="WP_143234400.1">
    <property type="nucleotide sequence ID" value="NZ_VJWL01000001.1"/>
</dbReference>
<evidence type="ECO:0000313" key="15">
    <source>
        <dbReference type="Proteomes" id="UP000320359"/>
    </source>
</evidence>
<feature type="transmembrane region" description="Helical" evidence="12">
    <location>
        <begin position="183"/>
        <end position="206"/>
    </location>
</feature>
<keyword evidence="10 12" id="KW-0408">Iron</keyword>
<gene>
    <name evidence="14" type="ORF">FM042_03600</name>
</gene>
<accession>A0A552X4J9</accession>
<evidence type="ECO:0000256" key="5">
    <source>
        <dbReference type="ARBA" id="ARBA00022617"/>
    </source>
</evidence>
<dbReference type="EMBL" id="VJWL01000001">
    <property type="protein sequence ID" value="TRW49947.1"/>
    <property type="molecule type" value="Genomic_DNA"/>
</dbReference>
<dbReference type="GO" id="GO:0046872">
    <property type="term" value="F:metal ion binding"/>
    <property type="evidence" value="ECO:0007669"/>
    <property type="project" value="UniProtKB-UniRule"/>
</dbReference>
<keyword evidence="4 12" id="KW-1003">Cell membrane</keyword>
<evidence type="ECO:0000256" key="6">
    <source>
        <dbReference type="ARBA" id="ARBA00022692"/>
    </source>
</evidence>
<evidence type="ECO:0000256" key="4">
    <source>
        <dbReference type="ARBA" id="ARBA00022475"/>
    </source>
</evidence>
<feature type="transmembrane region" description="Helical" evidence="12">
    <location>
        <begin position="354"/>
        <end position="376"/>
    </location>
</feature>
<feature type="transmembrane region" description="Helical" evidence="12">
    <location>
        <begin position="404"/>
        <end position="428"/>
    </location>
</feature>
<evidence type="ECO:0000256" key="10">
    <source>
        <dbReference type="ARBA" id="ARBA00023004"/>
    </source>
</evidence>
<dbReference type="PIRSF" id="PIRSF006446">
    <property type="entry name" value="Cyt_quinol_oxidase_1"/>
    <property type="match status" value="1"/>
</dbReference>
<evidence type="ECO:0000256" key="8">
    <source>
        <dbReference type="ARBA" id="ARBA00022982"/>
    </source>
</evidence>
<evidence type="ECO:0000256" key="9">
    <source>
        <dbReference type="ARBA" id="ARBA00022989"/>
    </source>
</evidence>
<feature type="transmembrane region" description="Helical" evidence="12">
    <location>
        <begin position="96"/>
        <end position="118"/>
    </location>
</feature>
<dbReference type="Pfam" id="PF01654">
    <property type="entry name" value="Cyt_bd_oxida_I"/>
    <property type="match status" value="1"/>
</dbReference>
<comment type="similarity">
    <text evidence="2 12">Belongs to the cytochrome ubiquinol oxidase subunit 1 family.</text>
</comment>
<dbReference type="OrthoDB" id="9807042at2"/>
<proteinExistence type="inferred from homology"/>
<dbReference type="PANTHER" id="PTHR30365:SF14">
    <property type="entry name" value="CYTOCHROME BD MENAQUINOL OXIDASE SUBUNIT I-RELATED"/>
    <property type="match status" value="1"/>
</dbReference>
<dbReference type="Proteomes" id="UP000320359">
    <property type="component" value="Unassembled WGS sequence"/>
</dbReference>
<keyword evidence="6 12" id="KW-0812">Transmembrane</keyword>
<feature type="transmembrane region" description="Helical" evidence="12">
    <location>
        <begin position="125"/>
        <end position="146"/>
    </location>
</feature>
<dbReference type="GO" id="GO:0016682">
    <property type="term" value="F:oxidoreductase activity, acting on diphenols and related substances as donors, oxygen as acceptor"/>
    <property type="evidence" value="ECO:0007669"/>
    <property type="project" value="TreeGrafter"/>
</dbReference>
<dbReference type="GO" id="GO:0005886">
    <property type="term" value="C:plasma membrane"/>
    <property type="evidence" value="ECO:0007669"/>
    <property type="project" value="UniProtKB-SubCell"/>
</dbReference>
<keyword evidence="7 12" id="KW-0479">Metal-binding</keyword>
<dbReference type="GO" id="GO:0009055">
    <property type="term" value="F:electron transfer activity"/>
    <property type="evidence" value="ECO:0007669"/>
    <property type="project" value="UniProtKB-UniRule"/>
</dbReference>
<feature type="region of interest" description="Disordered" evidence="13">
    <location>
        <begin position="444"/>
        <end position="467"/>
    </location>
</feature>
<feature type="transmembrane region" description="Helical" evidence="12">
    <location>
        <begin position="218"/>
        <end position="236"/>
    </location>
</feature>
<evidence type="ECO:0000256" key="1">
    <source>
        <dbReference type="ARBA" id="ARBA00004651"/>
    </source>
</evidence>
<keyword evidence="5 12" id="KW-0349">Heme</keyword>
<keyword evidence="9 12" id="KW-1133">Transmembrane helix</keyword>
<comment type="subcellular location">
    <subcellularLocation>
        <location evidence="12">Cell inner membrane</location>
    </subcellularLocation>
    <subcellularLocation>
        <location evidence="1">Cell membrane</location>
        <topology evidence="1">Multi-pass membrane protein</topology>
    </subcellularLocation>
</comment>
<dbReference type="GO" id="GO:0020037">
    <property type="term" value="F:heme binding"/>
    <property type="evidence" value="ECO:0007669"/>
    <property type="project" value="TreeGrafter"/>
</dbReference>
<keyword evidence="3 12" id="KW-0813">Transport</keyword>
<dbReference type="GO" id="GO:0070069">
    <property type="term" value="C:cytochrome complex"/>
    <property type="evidence" value="ECO:0007669"/>
    <property type="project" value="UniProtKB-UniRule"/>
</dbReference>
<name>A0A552X4J9_9GAMM</name>
<evidence type="ECO:0000256" key="7">
    <source>
        <dbReference type="ARBA" id="ARBA00022723"/>
    </source>
</evidence>
<sequence length="467" mass="51944">MELDPVLLSRIQFAFVVSFHAIFPVFTIGLASYIALLEGLSLKTGNPVWERLSRFWIQVFAVVFGMGVVSGIVMAFQFGTNWSVFSYTTANFLGPVLSYEVITAFFLEAAFLGVLLFGRNKVPQGIHFLSAVMVALGTFISSFWILSANSWMHTPAGVEMQNGLIYVTSWTEAIFNPSLWVRFFHMALASFLTGAFVVCGVSAWYILRKKDTDVHKKALSMSLWLILIAVPAQIYVGHEHGVNSFEHQPMKVAAMEGAWETKTNAPLVLFAIPDQENQRNRFEVAIPGLASLVLTHDFEGEVPGLNEIPREMQPPVAIVFFAFRIMVGIGVIMLFFAIAGLVLRRNGAYARTPWFLNGLKWMAFSPFIAVLAGWFVTEVGRAPWLIYEVMTHSEGITPSLTGGMALFTLIGYIVVYALVFAAGIYYLLRVIASGVMSENDLRESHSHQRAKRPLSAADANWDEEHTS</sequence>
<evidence type="ECO:0000256" key="11">
    <source>
        <dbReference type="ARBA" id="ARBA00023136"/>
    </source>
</evidence>
<feature type="transmembrane region" description="Helical" evidence="12">
    <location>
        <begin position="55"/>
        <end position="76"/>
    </location>
</feature>
<dbReference type="GO" id="GO:0019646">
    <property type="term" value="P:aerobic electron transport chain"/>
    <property type="evidence" value="ECO:0007669"/>
    <property type="project" value="InterPro"/>
</dbReference>
<keyword evidence="11 12" id="KW-0472">Membrane</keyword>
<keyword evidence="15" id="KW-1185">Reference proteome</keyword>